<accession>A0A327L2T3</accession>
<name>A0A327L2T3_9BRAD</name>
<evidence type="ECO:0000313" key="1">
    <source>
        <dbReference type="EMBL" id="RAI41998.1"/>
    </source>
</evidence>
<evidence type="ECO:0000313" key="2">
    <source>
        <dbReference type="Proteomes" id="UP000248863"/>
    </source>
</evidence>
<gene>
    <name evidence="1" type="ORF">CH338_01470</name>
</gene>
<keyword evidence="2" id="KW-1185">Reference proteome</keyword>
<comment type="caution">
    <text evidence="1">The sequence shown here is derived from an EMBL/GenBank/DDBJ whole genome shotgun (WGS) entry which is preliminary data.</text>
</comment>
<sequence>MPNKPIGSVPAFTIGLQDEGGGNYSVKKFPSLTTNPGLTYSSRAALYAATKPANTQAWVNGDSIPAYNGVYESTGSGWVRKSDLPIPFIIAVDAGAGTPNAILATAAYPIGESNLVLLNIYETNTGSPVTVSFDGGGTTLTIKTNTGNDVATGGLVAGMHVLGKQVGATFRIVTDQVSAAIIASAEAAEAAAVAARDAAVAAASEAVAATKFDPLLSIQIHG</sequence>
<dbReference type="Proteomes" id="UP000248863">
    <property type="component" value="Unassembled WGS sequence"/>
</dbReference>
<protein>
    <submittedName>
        <fullName evidence="1">Uncharacterized protein</fullName>
    </submittedName>
</protein>
<dbReference type="AlphaFoldDB" id="A0A327L2T3"/>
<organism evidence="1 2">
    <name type="scientific">Rhodoplanes elegans</name>
    <dbReference type="NCBI Taxonomy" id="29408"/>
    <lineage>
        <taxon>Bacteria</taxon>
        <taxon>Pseudomonadati</taxon>
        <taxon>Pseudomonadota</taxon>
        <taxon>Alphaproteobacteria</taxon>
        <taxon>Hyphomicrobiales</taxon>
        <taxon>Nitrobacteraceae</taxon>
        <taxon>Rhodoplanes</taxon>
    </lineage>
</organism>
<proteinExistence type="predicted"/>
<dbReference type="EMBL" id="NPEU01000006">
    <property type="protein sequence ID" value="RAI41998.1"/>
    <property type="molecule type" value="Genomic_DNA"/>
</dbReference>
<reference evidence="1 2" key="1">
    <citation type="submission" date="2017-07" db="EMBL/GenBank/DDBJ databases">
        <title>Draft Genome Sequences of Select Purple Nonsulfur Bacteria.</title>
        <authorList>
            <person name="Lasarre B."/>
            <person name="Mckinlay J.B."/>
        </authorList>
    </citation>
    <scope>NUCLEOTIDE SEQUENCE [LARGE SCALE GENOMIC DNA]</scope>
    <source>
        <strain evidence="1 2">DSM 11907</strain>
    </source>
</reference>